<dbReference type="Proteomes" id="UP000000304">
    <property type="component" value="Unassembled WGS sequence"/>
</dbReference>
<evidence type="ECO:0000256" key="2">
    <source>
        <dbReference type="SAM" id="SignalP"/>
    </source>
</evidence>
<organism evidence="3 4">
    <name type="scientific">Drosophila simulans</name>
    <name type="common">Fruit fly</name>
    <dbReference type="NCBI Taxonomy" id="7240"/>
    <lineage>
        <taxon>Eukaryota</taxon>
        <taxon>Metazoa</taxon>
        <taxon>Ecdysozoa</taxon>
        <taxon>Arthropoda</taxon>
        <taxon>Hexapoda</taxon>
        <taxon>Insecta</taxon>
        <taxon>Pterygota</taxon>
        <taxon>Neoptera</taxon>
        <taxon>Endopterygota</taxon>
        <taxon>Diptera</taxon>
        <taxon>Brachycera</taxon>
        <taxon>Muscomorpha</taxon>
        <taxon>Ephydroidea</taxon>
        <taxon>Drosophilidae</taxon>
        <taxon>Drosophila</taxon>
        <taxon>Sophophora</taxon>
    </lineage>
</organism>
<dbReference type="HOGENOM" id="CLU_1827338_0_0_1"/>
<reference evidence="3 4" key="1">
    <citation type="journal article" date="2007" name="Nature">
        <title>Evolution of genes and genomes on the Drosophila phylogeny.</title>
        <authorList>
            <consortium name="Drosophila 12 Genomes Consortium"/>
            <person name="Clark A.G."/>
            <person name="Eisen M.B."/>
            <person name="Smith D.R."/>
            <person name="Bergman C.M."/>
            <person name="Oliver B."/>
            <person name="Markow T.A."/>
            <person name="Kaufman T.C."/>
            <person name="Kellis M."/>
            <person name="Gelbart W."/>
            <person name="Iyer V.N."/>
            <person name="Pollard D.A."/>
            <person name="Sackton T.B."/>
            <person name="Larracuente A.M."/>
            <person name="Singh N.D."/>
            <person name="Abad J.P."/>
            <person name="Abt D.N."/>
            <person name="Adryan B."/>
            <person name="Aguade M."/>
            <person name="Akashi H."/>
            <person name="Anderson W.W."/>
            <person name="Aquadro C.F."/>
            <person name="Ardell D.H."/>
            <person name="Arguello R."/>
            <person name="Artieri C.G."/>
            <person name="Barbash D.A."/>
            <person name="Barker D."/>
            <person name="Barsanti P."/>
            <person name="Batterham P."/>
            <person name="Batzoglou S."/>
            <person name="Begun D."/>
            <person name="Bhutkar A."/>
            <person name="Blanco E."/>
            <person name="Bosak S.A."/>
            <person name="Bradley R.K."/>
            <person name="Brand A.D."/>
            <person name="Brent M.R."/>
            <person name="Brooks A.N."/>
            <person name="Brown R.H."/>
            <person name="Butlin R.K."/>
            <person name="Caggese C."/>
            <person name="Calvi B.R."/>
            <person name="Bernardo de Carvalho A."/>
            <person name="Caspi A."/>
            <person name="Castrezana S."/>
            <person name="Celniker S.E."/>
            <person name="Chang J.L."/>
            <person name="Chapple C."/>
            <person name="Chatterji S."/>
            <person name="Chinwalla A."/>
            <person name="Civetta A."/>
            <person name="Clifton S.W."/>
            <person name="Comeron J.M."/>
            <person name="Costello J.C."/>
            <person name="Coyne J.A."/>
            <person name="Daub J."/>
            <person name="David R.G."/>
            <person name="Delcher A.L."/>
            <person name="Delehaunty K."/>
            <person name="Do C.B."/>
            <person name="Ebling H."/>
            <person name="Edwards K."/>
            <person name="Eickbush T."/>
            <person name="Evans J.D."/>
            <person name="Filipski A."/>
            <person name="Findeiss S."/>
            <person name="Freyhult E."/>
            <person name="Fulton L."/>
            <person name="Fulton R."/>
            <person name="Garcia A.C."/>
            <person name="Gardiner A."/>
            <person name="Garfield D.A."/>
            <person name="Garvin B.E."/>
            <person name="Gibson G."/>
            <person name="Gilbert D."/>
            <person name="Gnerre S."/>
            <person name="Godfrey J."/>
            <person name="Good R."/>
            <person name="Gotea V."/>
            <person name="Gravely B."/>
            <person name="Greenberg A.J."/>
            <person name="Griffiths-Jones S."/>
            <person name="Gross S."/>
            <person name="Guigo R."/>
            <person name="Gustafson E.A."/>
            <person name="Haerty W."/>
            <person name="Hahn M.W."/>
            <person name="Halligan D.L."/>
            <person name="Halpern A.L."/>
            <person name="Halter G.M."/>
            <person name="Han M.V."/>
            <person name="Heger A."/>
            <person name="Hillier L."/>
            <person name="Hinrichs A.S."/>
            <person name="Holmes I."/>
            <person name="Hoskins R.A."/>
            <person name="Hubisz M.J."/>
            <person name="Hultmark D."/>
            <person name="Huntley M.A."/>
            <person name="Jaffe D.B."/>
            <person name="Jagadeeshan S."/>
            <person name="Jeck W.R."/>
            <person name="Johnson J."/>
            <person name="Jones C.D."/>
            <person name="Jordan W.C."/>
            <person name="Karpen G.H."/>
            <person name="Kataoka E."/>
            <person name="Keightley P.D."/>
            <person name="Kheradpour P."/>
            <person name="Kirkness E.F."/>
            <person name="Koerich L.B."/>
            <person name="Kristiansen K."/>
            <person name="Kudrna D."/>
            <person name="Kulathinal R.J."/>
            <person name="Kumar S."/>
            <person name="Kwok R."/>
            <person name="Lander E."/>
            <person name="Langley C.H."/>
            <person name="Lapoint R."/>
            <person name="Lazzaro B.P."/>
            <person name="Lee S.J."/>
            <person name="Levesque L."/>
            <person name="Li R."/>
            <person name="Lin C.F."/>
            <person name="Lin M.F."/>
            <person name="Lindblad-Toh K."/>
            <person name="Llopart A."/>
            <person name="Long M."/>
            <person name="Low L."/>
            <person name="Lozovsky E."/>
            <person name="Lu J."/>
            <person name="Luo M."/>
            <person name="Machado C.A."/>
            <person name="Makalowski W."/>
            <person name="Marzo M."/>
            <person name="Matsuda M."/>
            <person name="Matzkin L."/>
            <person name="McAllister B."/>
            <person name="McBride C.S."/>
            <person name="McKernan B."/>
            <person name="McKernan K."/>
            <person name="Mendez-Lago M."/>
            <person name="Minx P."/>
            <person name="Mollenhauer M.U."/>
            <person name="Montooth K."/>
            <person name="Mount S.M."/>
            <person name="Mu X."/>
            <person name="Myers E."/>
            <person name="Negre B."/>
            <person name="Newfeld S."/>
            <person name="Nielsen R."/>
            <person name="Noor M.A."/>
            <person name="O'Grady P."/>
            <person name="Pachter L."/>
            <person name="Papaceit M."/>
            <person name="Parisi M.J."/>
            <person name="Parisi M."/>
            <person name="Parts L."/>
            <person name="Pedersen J.S."/>
            <person name="Pesole G."/>
            <person name="Phillippy A.M."/>
            <person name="Ponting C.P."/>
            <person name="Pop M."/>
            <person name="Porcelli D."/>
            <person name="Powell J.R."/>
            <person name="Prohaska S."/>
            <person name="Pruitt K."/>
            <person name="Puig M."/>
            <person name="Quesneville H."/>
            <person name="Ram K.R."/>
            <person name="Rand D."/>
            <person name="Rasmussen M.D."/>
            <person name="Reed L.K."/>
            <person name="Reenan R."/>
            <person name="Reily A."/>
            <person name="Remington K.A."/>
            <person name="Rieger T.T."/>
            <person name="Ritchie M.G."/>
            <person name="Robin C."/>
            <person name="Rogers Y.H."/>
            <person name="Rohde C."/>
            <person name="Rozas J."/>
            <person name="Rubenfield M.J."/>
            <person name="Ruiz A."/>
            <person name="Russo S."/>
            <person name="Salzberg S.L."/>
            <person name="Sanchez-Gracia A."/>
            <person name="Saranga D.J."/>
            <person name="Sato H."/>
            <person name="Schaeffer S.W."/>
            <person name="Schatz M.C."/>
            <person name="Schlenke T."/>
            <person name="Schwartz R."/>
            <person name="Segarra C."/>
            <person name="Singh R.S."/>
            <person name="Sirot L."/>
            <person name="Sirota M."/>
            <person name="Sisneros N.B."/>
            <person name="Smith C.D."/>
            <person name="Smith T.F."/>
            <person name="Spieth J."/>
            <person name="Stage D.E."/>
            <person name="Stark A."/>
            <person name="Stephan W."/>
            <person name="Strausberg R.L."/>
            <person name="Strempel S."/>
            <person name="Sturgill D."/>
            <person name="Sutton G."/>
            <person name="Sutton G.G."/>
            <person name="Tao W."/>
            <person name="Teichmann S."/>
            <person name="Tobari Y.N."/>
            <person name="Tomimura Y."/>
            <person name="Tsolas J.M."/>
            <person name="Valente V.L."/>
            <person name="Venter E."/>
            <person name="Venter J.C."/>
            <person name="Vicario S."/>
            <person name="Vieira F.G."/>
            <person name="Vilella A.J."/>
            <person name="Villasante A."/>
            <person name="Walenz B."/>
            <person name="Wang J."/>
            <person name="Wasserman M."/>
            <person name="Watts T."/>
            <person name="Wilson D."/>
            <person name="Wilson R.K."/>
            <person name="Wing R.A."/>
            <person name="Wolfner M.F."/>
            <person name="Wong A."/>
            <person name="Wong G.K."/>
            <person name="Wu C.I."/>
            <person name="Wu G."/>
            <person name="Yamamoto D."/>
            <person name="Yang H.P."/>
            <person name="Yang S.P."/>
            <person name="Yorke J.A."/>
            <person name="Yoshida K."/>
            <person name="Zdobnov E."/>
            <person name="Zhang P."/>
            <person name="Zhang Y."/>
            <person name="Zimin A.V."/>
            <person name="Baldwin J."/>
            <person name="Abdouelleil A."/>
            <person name="Abdulkadir J."/>
            <person name="Abebe A."/>
            <person name="Abera B."/>
            <person name="Abreu J."/>
            <person name="Acer S.C."/>
            <person name="Aftuck L."/>
            <person name="Alexander A."/>
            <person name="An P."/>
            <person name="Anderson E."/>
            <person name="Anderson S."/>
            <person name="Arachi H."/>
            <person name="Azer M."/>
            <person name="Bachantsang P."/>
            <person name="Barry A."/>
            <person name="Bayul T."/>
            <person name="Berlin A."/>
            <person name="Bessette D."/>
            <person name="Bloom T."/>
            <person name="Blye J."/>
            <person name="Boguslavskiy L."/>
            <person name="Bonnet C."/>
            <person name="Boukhgalter B."/>
            <person name="Bourzgui I."/>
            <person name="Brown A."/>
            <person name="Cahill P."/>
            <person name="Channer S."/>
            <person name="Cheshatsang Y."/>
            <person name="Chuda L."/>
            <person name="Citroen M."/>
            <person name="Collymore A."/>
            <person name="Cooke P."/>
            <person name="Costello M."/>
            <person name="D'Aco K."/>
            <person name="Daza R."/>
            <person name="De Haan G."/>
            <person name="DeGray S."/>
            <person name="DeMaso C."/>
            <person name="Dhargay N."/>
            <person name="Dooley K."/>
            <person name="Dooley E."/>
            <person name="Doricent M."/>
            <person name="Dorje P."/>
            <person name="Dorjee K."/>
            <person name="Dupes A."/>
            <person name="Elong R."/>
            <person name="Falk J."/>
            <person name="Farina A."/>
            <person name="Faro S."/>
            <person name="Ferguson D."/>
            <person name="Fisher S."/>
            <person name="Foley C.D."/>
            <person name="Franke A."/>
            <person name="Friedrich D."/>
            <person name="Gadbois L."/>
            <person name="Gearin G."/>
            <person name="Gearin C.R."/>
            <person name="Giannoukos G."/>
            <person name="Goode T."/>
            <person name="Graham J."/>
            <person name="Grandbois E."/>
            <person name="Grewal S."/>
            <person name="Gyaltsen K."/>
            <person name="Hafez N."/>
            <person name="Hagos B."/>
            <person name="Hall J."/>
            <person name="Henson C."/>
            <person name="Hollinger A."/>
            <person name="Honan T."/>
            <person name="Huard M.D."/>
            <person name="Hughes L."/>
            <person name="Hurhula B."/>
            <person name="Husby M.E."/>
            <person name="Kamat A."/>
            <person name="Kanga B."/>
            <person name="Kashin S."/>
            <person name="Khazanovich D."/>
            <person name="Kisner P."/>
            <person name="Lance K."/>
            <person name="Lara M."/>
            <person name="Lee W."/>
            <person name="Lennon N."/>
            <person name="Letendre F."/>
            <person name="LeVine R."/>
            <person name="Lipovsky A."/>
            <person name="Liu X."/>
            <person name="Liu J."/>
            <person name="Liu S."/>
            <person name="Lokyitsang T."/>
            <person name="Lokyitsang Y."/>
            <person name="Lubonja R."/>
            <person name="Lui A."/>
            <person name="MacDonald P."/>
            <person name="Magnisalis V."/>
            <person name="Maru K."/>
            <person name="Matthews C."/>
            <person name="McCusker W."/>
            <person name="McDonough S."/>
            <person name="Mehta T."/>
            <person name="Meldrim J."/>
            <person name="Meneus L."/>
            <person name="Mihai O."/>
            <person name="Mihalev A."/>
            <person name="Mihova T."/>
            <person name="Mittelman R."/>
            <person name="Mlenga V."/>
            <person name="Montmayeur A."/>
            <person name="Mulrain L."/>
            <person name="Navidi A."/>
            <person name="Naylor J."/>
            <person name="Negash T."/>
            <person name="Nguyen T."/>
            <person name="Nguyen N."/>
            <person name="Nicol R."/>
            <person name="Norbu C."/>
            <person name="Norbu N."/>
            <person name="Novod N."/>
            <person name="O'Neill B."/>
            <person name="Osman S."/>
            <person name="Markiewicz E."/>
            <person name="Oyono O.L."/>
            <person name="Patti C."/>
            <person name="Phunkhang P."/>
            <person name="Pierre F."/>
            <person name="Priest M."/>
            <person name="Raghuraman S."/>
            <person name="Rege F."/>
            <person name="Reyes R."/>
            <person name="Rise C."/>
            <person name="Rogov P."/>
            <person name="Ross K."/>
            <person name="Ryan E."/>
            <person name="Settipalli S."/>
            <person name="Shea T."/>
            <person name="Sherpa N."/>
            <person name="Shi L."/>
            <person name="Shih D."/>
            <person name="Sparrow T."/>
            <person name="Spaulding J."/>
            <person name="Stalker J."/>
            <person name="Stange-Thomann N."/>
            <person name="Stavropoulos S."/>
            <person name="Stone C."/>
            <person name="Strader C."/>
            <person name="Tesfaye S."/>
            <person name="Thomson T."/>
            <person name="Thoulutsang Y."/>
            <person name="Thoulutsang D."/>
            <person name="Topham K."/>
            <person name="Topping I."/>
            <person name="Tsamla T."/>
            <person name="Vassiliev H."/>
            <person name="Vo A."/>
            <person name="Wangchuk T."/>
            <person name="Wangdi T."/>
            <person name="Weiand M."/>
            <person name="Wilkinson J."/>
            <person name="Wilson A."/>
            <person name="Yadav S."/>
            <person name="Young G."/>
            <person name="Yu Q."/>
            <person name="Zembek L."/>
            <person name="Zhong D."/>
            <person name="Zimmer A."/>
            <person name="Zwirko Z."/>
            <person name="Jaffe D.B."/>
            <person name="Alvarez P."/>
            <person name="Brockman W."/>
            <person name="Butler J."/>
            <person name="Chin C."/>
            <person name="Gnerre S."/>
            <person name="Grabherr M."/>
            <person name="Kleber M."/>
            <person name="Mauceli E."/>
            <person name="MacCallum I."/>
        </authorList>
    </citation>
    <scope>NUCLEOTIDE SEQUENCE [LARGE SCALE GENOMIC DNA]</scope>
    <source>
        <strain evidence="4">white501</strain>
    </source>
</reference>
<proteinExistence type="predicted"/>
<evidence type="ECO:0000256" key="1">
    <source>
        <dbReference type="SAM" id="MobiDB-lite"/>
    </source>
</evidence>
<evidence type="ECO:0000313" key="4">
    <source>
        <dbReference type="Proteomes" id="UP000000304"/>
    </source>
</evidence>
<dbReference type="STRING" id="7240.B4NVL5"/>
<sequence>MPGSNMSLSLGVRGRGALWLALLLATTAFCGAAWAAPTVGGAASAPVVGQKQSHHHYHHLEIGVQGNTPTLMEASTTRDGKHATVAITQAPPKPSTTATSTTTTSTTEMARATDKPEVAEEVPSAETKASAITSTTESSTL</sequence>
<dbReference type="EMBL" id="CH988685">
    <property type="protein sequence ID" value="EDX16105.1"/>
    <property type="molecule type" value="Genomic_DNA"/>
</dbReference>
<accession>B4NVL5</accession>
<keyword evidence="2" id="KW-0732">Signal</keyword>
<evidence type="ECO:0000313" key="3">
    <source>
        <dbReference type="EMBL" id="EDX16105.1"/>
    </source>
</evidence>
<feature type="compositionally biased region" description="Low complexity" evidence="1">
    <location>
        <begin position="124"/>
        <end position="141"/>
    </location>
</feature>
<gene>
    <name evidence="3" type="primary">Dsim\GD18695</name>
    <name evidence="3" type="ORF">Dsim_GD18695</name>
</gene>
<keyword evidence="4" id="KW-1185">Reference proteome</keyword>
<feature type="chain" id="PRO_5002817589" evidence="2">
    <location>
        <begin position="36"/>
        <end position="141"/>
    </location>
</feature>
<dbReference type="AlphaFoldDB" id="B4NVL5"/>
<dbReference type="Bgee" id="FBgn0188762">
    <property type="expression patterns" value="Expressed in adult organism"/>
</dbReference>
<protein>
    <submittedName>
        <fullName evidence="3">GD18695</fullName>
    </submittedName>
</protein>
<feature type="region of interest" description="Disordered" evidence="1">
    <location>
        <begin position="71"/>
        <end position="141"/>
    </location>
</feature>
<feature type="signal peptide" evidence="2">
    <location>
        <begin position="1"/>
        <end position="35"/>
    </location>
</feature>
<name>B4NVL5_DROSI</name>
<dbReference type="OrthoDB" id="8034296at2759"/>
<feature type="compositionally biased region" description="Low complexity" evidence="1">
    <location>
        <begin position="95"/>
        <end position="107"/>
    </location>
</feature>